<reference evidence="4" key="1">
    <citation type="journal article" date="2019" name="Int. J. Syst. Evol. Microbiol.">
        <title>The Global Catalogue of Microorganisms (GCM) 10K type strain sequencing project: providing services to taxonomists for standard genome sequencing and annotation.</title>
        <authorList>
            <consortium name="The Broad Institute Genomics Platform"/>
            <consortium name="The Broad Institute Genome Sequencing Center for Infectious Disease"/>
            <person name="Wu L."/>
            <person name="Ma J."/>
        </authorList>
    </citation>
    <scope>NUCLEOTIDE SEQUENCE [LARGE SCALE GENOMIC DNA]</scope>
    <source>
        <strain evidence="4">JCM 3369</strain>
    </source>
</reference>
<name>A0ABW2CV20_9ACTN</name>
<keyword evidence="2" id="KW-0732">Signal</keyword>
<evidence type="ECO:0000256" key="1">
    <source>
        <dbReference type="SAM" id="MobiDB-lite"/>
    </source>
</evidence>
<feature type="compositionally biased region" description="Pro residues" evidence="1">
    <location>
        <begin position="225"/>
        <end position="236"/>
    </location>
</feature>
<feature type="compositionally biased region" description="Polar residues" evidence="1">
    <location>
        <begin position="275"/>
        <end position="284"/>
    </location>
</feature>
<feature type="compositionally biased region" description="Low complexity" evidence="1">
    <location>
        <begin position="237"/>
        <end position="251"/>
    </location>
</feature>
<organism evidence="3 4">
    <name type="scientific">Actinomadura yumaensis</name>
    <dbReference type="NCBI Taxonomy" id="111807"/>
    <lineage>
        <taxon>Bacteria</taxon>
        <taxon>Bacillati</taxon>
        <taxon>Actinomycetota</taxon>
        <taxon>Actinomycetes</taxon>
        <taxon>Streptosporangiales</taxon>
        <taxon>Thermomonosporaceae</taxon>
        <taxon>Actinomadura</taxon>
    </lineage>
</organism>
<dbReference type="Gene3D" id="2.60.40.10">
    <property type="entry name" value="Immunoglobulins"/>
    <property type="match status" value="1"/>
</dbReference>
<evidence type="ECO:0000313" key="3">
    <source>
        <dbReference type="EMBL" id="MFC6884165.1"/>
    </source>
</evidence>
<evidence type="ECO:0008006" key="5">
    <source>
        <dbReference type="Google" id="ProtNLM"/>
    </source>
</evidence>
<keyword evidence="4" id="KW-1185">Reference proteome</keyword>
<feature type="chain" id="PRO_5046360877" description="Fibronectin type-III domain-containing protein" evidence="2">
    <location>
        <begin position="32"/>
        <end position="454"/>
    </location>
</feature>
<dbReference type="Proteomes" id="UP001596380">
    <property type="component" value="Unassembled WGS sequence"/>
</dbReference>
<protein>
    <recommendedName>
        <fullName evidence="5">Fibronectin type-III domain-containing protein</fullName>
    </recommendedName>
</protein>
<feature type="compositionally biased region" description="Basic residues" evidence="1">
    <location>
        <begin position="444"/>
        <end position="454"/>
    </location>
</feature>
<feature type="region of interest" description="Disordered" evidence="1">
    <location>
        <begin position="217"/>
        <end position="288"/>
    </location>
</feature>
<proteinExistence type="predicted"/>
<feature type="compositionally biased region" description="Polar residues" evidence="1">
    <location>
        <begin position="252"/>
        <end position="267"/>
    </location>
</feature>
<accession>A0ABW2CV20</accession>
<feature type="region of interest" description="Disordered" evidence="1">
    <location>
        <begin position="381"/>
        <end position="454"/>
    </location>
</feature>
<gene>
    <name evidence="3" type="ORF">ACFQKB_30700</name>
</gene>
<comment type="caution">
    <text evidence="3">The sequence shown here is derived from an EMBL/GenBank/DDBJ whole genome shotgun (WGS) entry which is preliminary data.</text>
</comment>
<feature type="signal peptide" evidence="2">
    <location>
        <begin position="1"/>
        <end position="31"/>
    </location>
</feature>
<evidence type="ECO:0000313" key="4">
    <source>
        <dbReference type="Proteomes" id="UP001596380"/>
    </source>
</evidence>
<dbReference type="EMBL" id="JBHSXS010000025">
    <property type="protein sequence ID" value="MFC6884165.1"/>
    <property type="molecule type" value="Genomic_DNA"/>
</dbReference>
<dbReference type="RefSeq" id="WP_378063773.1">
    <property type="nucleotide sequence ID" value="NZ_JBHSXS010000025.1"/>
</dbReference>
<evidence type="ECO:0000256" key="2">
    <source>
        <dbReference type="SAM" id="SignalP"/>
    </source>
</evidence>
<dbReference type="InterPro" id="IPR013783">
    <property type="entry name" value="Ig-like_fold"/>
</dbReference>
<sequence>MTMIRRIGAVALAAPLAMSVPILGAAMPADAASAGITSPGNNASVTHGTSVRVTASTGRGEWRLLVAPVGGSANIAASKSGGSKTLSGYATIENNGSYSVKLQYKMLLIGWIDKDTQTFRVRVPPATPSGLSASASKGKLTVRWNRGLENDLRGYKVSAGSGRSKSGSAGSLCSGTSCSASFSLPSSVTGTVPVSVRAQRSNGAGGSLYSSSASTHVSIAGGSTAPPPSSSVPPSYPSGSTPPGATTPLTPFNNESPVTLPSVQPNGATPGFTYPTPQVANQTKPRAENMAATDRLQWSKSIGIALILLIVAAHLGTWTRHLRVSQAGVSRKGMAARIARSGSGRTRVRKAREHIARAEAIAKSPVNLEKAGVKKARSGDTAVLDAPVSPKQANGANGKVGRRPATLGKRSSGTSGVNVRIGPSGAPAAAEQRDLKGNRAATARSRRGARRRTG</sequence>